<keyword evidence="2" id="KW-1133">Transmembrane helix</keyword>
<accession>Q7MQY5</accession>
<dbReference type="PANTHER" id="PTHR23082:SF0">
    <property type="entry name" value="GENERAL TRANSCRIPTION FACTOR 3C POLYPEPTIDE 3"/>
    <property type="match status" value="1"/>
</dbReference>
<evidence type="ECO:0000313" key="3">
    <source>
        <dbReference type="EMBL" id="CAE10910.1"/>
    </source>
</evidence>
<name>Q7MQY5_WOLSU</name>
<dbReference type="eggNOG" id="COG1439">
    <property type="taxonomic scope" value="Bacteria"/>
</dbReference>
<dbReference type="EMBL" id="BX571662">
    <property type="protein sequence ID" value="CAE10910.1"/>
    <property type="molecule type" value="Genomic_DNA"/>
</dbReference>
<dbReference type="Proteomes" id="UP000000422">
    <property type="component" value="Chromosome"/>
</dbReference>
<gene>
    <name evidence="3" type="ordered locus">WS1901</name>
</gene>
<evidence type="ECO:0000256" key="1">
    <source>
        <dbReference type="PROSITE-ProRule" id="PRU00339"/>
    </source>
</evidence>
<feature type="transmembrane region" description="Helical" evidence="2">
    <location>
        <begin position="12"/>
        <end position="32"/>
    </location>
</feature>
<feature type="repeat" description="TPR" evidence="1">
    <location>
        <begin position="108"/>
        <end position="141"/>
    </location>
</feature>
<organism evidence="4">
    <name type="scientific">Wolinella succinogenes (strain ATCC 29543 / DSM 1740 / CCUG 13145 / JCM 31913 / LMG 7466 / NCTC 11488 / FDC 602W)</name>
    <name type="common">Vibrio succinogenes</name>
    <dbReference type="NCBI Taxonomy" id="273121"/>
    <lineage>
        <taxon>Bacteria</taxon>
        <taxon>Pseudomonadati</taxon>
        <taxon>Campylobacterota</taxon>
        <taxon>Epsilonproteobacteria</taxon>
        <taxon>Campylobacterales</taxon>
        <taxon>Helicobacteraceae</taxon>
        <taxon>Wolinella</taxon>
    </lineage>
</organism>
<dbReference type="KEGG" id="wsu:WS1901"/>
<sequence>MGELFIEHRDPLFGIIILILLIAVIFLVTYFWNLRAQRRREQSLKKFSQLFDHSSVDKDAKALFERGADFGATLGFLAETYSKAGEYDKAIKIYLAMLEQTQESGEKLLLLESLGETYFKAGFLERAKKIFLEVLKNAPRNPKALFWLMQACENLGQFDEALEALDCLLELGEKSERVKFNHAYLSAKRVLADPFLPLESKREELLELLQNEPRLFRVVLGHLKSFELPLFWKKIVGSDYSLEVMDWLWNIPWESIPFDIISKDKNLMDIYRAKGYVKDAEACEKFELEVLRVMNLHSSKKADLSFEYRCHACKSLFPVEFERCPSCGELLSGSLILKIRKSRNETNLSFL</sequence>
<keyword evidence="2" id="KW-0812">Transmembrane</keyword>
<keyword evidence="4" id="KW-1185">Reference proteome</keyword>
<dbReference type="InterPro" id="IPR011990">
    <property type="entry name" value="TPR-like_helical_dom_sf"/>
</dbReference>
<reference evidence="3 4" key="1">
    <citation type="journal article" date="2003" name="Proc. Natl. Acad. Sci. U.S.A.">
        <title>Complete genome sequence and analysis of Wolinella succinogenes.</title>
        <authorList>
            <person name="Baar C."/>
            <person name="Eppinger M."/>
            <person name="Raddatz G."/>
            <person name="Simon JM."/>
            <person name="Lanz C."/>
            <person name="Klimmek O."/>
            <person name="Nandakumar R."/>
            <person name="Gross R."/>
            <person name="Rosinus A."/>
            <person name="Keller H."/>
            <person name="Jagtap P."/>
            <person name="Linke B."/>
            <person name="Meyer F."/>
            <person name="Lederer H."/>
            <person name="Schuster S.C."/>
        </authorList>
    </citation>
    <scope>NUCLEOTIDE SEQUENCE [LARGE SCALE GENOMIC DNA]</scope>
    <source>
        <strain evidence="4">ATCC 29543 / DSM 1740 / CCUG 13145 / JCM 31913 / LMG 7466 / NCTC 11488 / FDC 602W</strain>
    </source>
</reference>
<dbReference type="HOGENOM" id="CLU_068028_0_0_7"/>
<dbReference type="eggNOG" id="COG2956">
    <property type="taxonomic scope" value="Bacteria"/>
</dbReference>
<dbReference type="Pfam" id="PF12895">
    <property type="entry name" value="ANAPC3"/>
    <property type="match status" value="1"/>
</dbReference>
<dbReference type="RefSeq" id="WP_011139693.1">
    <property type="nucleotide sequence ID" value="NC_005090.1"/>
</dbReference>
<keyword evidence="1" id="KW-0802">TPR repeat</keyword>
<dbReference type="GO" id="GO:0006383">
    <property type="term" value="P:transcription by RNA polymerase III"/>
    <property type="evidence" value="ECO:0007669"/>
    <property type="project" value="InterPro"/>
</dbReference>
<dbReference type="PROSITE" id="PS50005">
    <property type="entry name" value="TPR"/>
    <property type="match status" value="1"/>
</dbReference>
<dbReference type="AlphaFoldDB" id="Q7MQY5"/>
<evidence type="ECO:0000256" key="2">
    <source>
        <dbReference type="SAM" id="Phobius"/>
    </source>
</evidence>
<dbReference type="InterPro" id="IPR019734">
    <property type="entry name" value="TPR_rpt"/>
</dbReference>
<dbReference type="Gene3D" id="1.25.40.10">
    <property type="entry name" value="Tetratricopeptide repeat domain"/>
    <property type="match status" value="1"/>
</dbReference>
<protein>
    <submittedName>
        <fullName evidence="3">Uncharacterized protein</fullName>
    </submittedName>
</protein>
<dbReference type="PANTHER" id="PTHR23082">
    <property type="entry name" value="TRANSCRIPTION INITIATION FACTOR IIIC TFIIIC , POLYPEPTIDE 3-RELATED"/>
    <property type="match status" value="1"/>
</dbReference>
<dbReference type="STRING" id="273121.WS1901"/>
<dbReference type="GO" id="GO:0000127">
    <property type="term" value="C:transcription factor TFIIIC complex"/>
    <property type="evidence" value="ECO:0007669"/>
    <property type="project" value="TreeGrafter"/>
</dbReference>
<evidence type="ECO:0000313" key="4">
    <source>
        <dbReference type="Proteomes" id="UP000000422"/>
    </source>
</evidence>
<proteinExistence type="predicted"/>
<dbReference type="SMART" id="SM00028">
    <property type="entry name" value="TPR"/>
    <property type="match status" value="3"/>
</dbReference>
<dbReference type="InterPro" id="IPR039340">
    <property type="entry name" value="Tfc4/TFIIIC-102/Sfc4"/>
</dbReference>
<keyword evidence="2" id="KW-0472">Membrane</keyword>
<dbReference type="SUPFAM" id="SSF48452">
    <property type="entry name" value="TPR-like"/>
    <property type="match status" value="1"/>
</dbReference>